<dbReference type="InterPro" id="IPR036264">
    <property type="entry name" value="Bact_exopeptidase_dim_dom"/>
</dbReference>
<dbReference type="AlphaFoldDB" id="A0AAV4FL53"/>
<sequence>MKKSKEPSKILTHEKWIAFSAIEQQQDHINLLGEDIWRAHDASGEEKSSHDILVNFLKKRDFKVQTHYMGFPHAFRASYGENASGGAEHPNVGFLCQYDAADERGHCQGHNLVAAVAVTAALGLQPVIKFSQEPIGMVTIIGCQSNTKGTGKIDMLEAGCFKGIDFLLTAYPSNFTNIKPRFTGCRTHKITFRGRTRKDGERAWEIANPVNATVLAYQNIAAIRQQFNCEWVARGVILNGGRRADMIPDDSAMEYLLKAPKPLELKVLGDLLYQCFQGAATATGCKFEVESTGKEFLCNVVPETLVQLYQKNAALMGFTFHNRQEGLQNHDDLANVSTSVPTLKVYYYAGTSARLGTDEFSRYTGSKDSQFMTIVQGKALAMMAIDLITSEERMRDVFEQHQEELHKFYGPVDQIPESLASGKRVTTDGSVTADGEDTGGNEGKKSISGEAEDAGVKETSSQHSGAGSVGHASVGRASEKGSKRGSDPEGAAPPITAEDDTARVETQE</sequence>
<evidence type="ECO:0000313" key="2">
    <source>
        <dbReference type="EMBL" id="GFR74022.1"/>
    </source>
</evidence>
<protein>
    <submittedName>
        <fullName evidence="2">Peptidase M20 domain-containing protein 2-like</fullName>
    </submittedName>
</protein>
<accession>A0AAV4FL53</accession>
<comment type="caution">
    <text evidence="2">The sequence shown here is derived from an EMBL/GenBank/DDBJ whole genome shotgun (WGS) entry which is preliminary data.</text>
</comment>
<dbReference type="PANTHER" id="PTHR30575:SF0">
    <property type="entry name" value="XAA-ARG DIPEPTIDASE"/>
    <property type="match status" value="1"/>
</dbReference>
<name>A0AAV4FL53_9GAST</name>
<dbReference type="Proteomes" id="UP000762676">
    <property type="component" value="Unassembled WGS sequence"/>
</dbReference>
<proteinExistence type="predicted"/>
<organism evidence="2 3">
    <name type="scientific">Elysia marginata</name>
    <dbReference type="NCBI Taxonomy" id="1093978"/>
    <lineage>
        <taxon>Eukaryota</taxon>
        <taxon>Metazoa</taxon>
        <taxon>Spiralia</taxon>
        <taxon>Lophotrochozoa</taxon>
        <taxon>Mollusca</taxon>
        <taxon>Gastropoda</taxon>
        <taxon>Heterobranchia</taxon>
        <taxon>Euthyneura</taxon>
        <taxon>Panpulmonata</taxon>
        <taxon>Sacoglossa</taxon>
        <taxon>Placobranchoidea</taxon>
        <taxon>Plakobranchidae</taxon>
        <taxon>Elysia</taxon>
    </lineage>
</organism>
<reference evidence="2 3" key="1">
    <citation type="journal article" date="2021" name="Elife">
        <title>Chloroplast acquisition without the gene transfer in kleptoplastic sea slugs, Plakobranchus ocellatus.</title>
        <authorList>
            <person name="Maeda T."/>
            <person name="Takahashi S."/>
            <person name="Yoshida T."/>
            <person name="Shimamura S."/>
            <person name="Takaki Y."/>
            <person name="Nagai Y."/>
            <person name="Toyoda A."/>
            <person name="Suzuki Y."/>
            <person name="Arimoto A."/>
            <person name="Ishii H."/>
            <person name="Satoh N."/>
            <person name="Nishiyama T."/>
            <person name="Hasebe M."/>
            <person name="Maruyama T."/>
            <person name="Minagawa J."/>
            <person name="Obokata J."/>
            <person name="Shigenobu S."/>
        </authorList>
    </citation>
    <scope>NUCLEOTIDE SEQUENCE [LARGE SCALE GENOMIC DNA]</scope>
</reference>
<dbReference type="PANTHER" id="PTHR30575">
    <property type="entry name" value="PEPTIDASE M20"/>
    <property type="match status" value="1"/>
</dbReference>
<dbReference type="InterPro" id="IPR052030">
    <property type="entry name" value="Peptidase_M20/M20A_hydrolases"/>
</dbReference>
<dbReference type="SUPFAM" id="SSF55031">
    <property type="entry name" value="Bacterial exopeptidase dimerisation domain"/>
    <property type="match status" value="1"/>
</dbReference>
<gene>
    <name evidence="2" type="ORF">ElyMa_005744600</name>
</gene>
<dbReference type="GO" id="GO:0016805">
    <property type="term" value="F:dipeptidase activity"/>
    <property type="evidence" value="ECO:0007669"/>
    <property type="project" value="TreeGrafter"/>
</dbReference>
<evidence type="ECO:0000313" key="3">
    <source>
        <dbReference type="Proteomes" id="UP000762676"/>
    </source>
</evidence>
<dbReference type="EMBL" id="BMAT01011506">
    <property type="protein sequence ID" value="GFR74022.1"/>
    <property type="molecule type" value="Genomic_DNA"/>
</dbReference>
<dbReference type="SUPFAM" id="SSF53187">
    <property type="entry name" value="Zn-dependent exopeptidases"/>
    <property type="match status" value="1"/>
</dbReference>
<evidence type="ECO:0000256" key="1">
    <source>
        <dbReference type="SAM" id="MobiDB-lite"/>
    </source>
</evidence>
<dbReference type="Gene3D" id="3.30.70.360">
    <property type="match status" value="1"/>
</dbReference>
<feature type="compositionally biased region" description="Low complexity" evidence="1">
    <location>
        <begin position="461"/>
        <end position="476"/>
    </location>
</feature>
<feature type="region of interest" description="Disordered" evidence="1">
    <location>
        <begin position="418"/>
        <end position="508"/>
    </location>
</feature>
<dbReference type="Gene3D" id="3.40.630.10">
    <property type="entry name" value="Zn peptidases"/>
    <property type="match status" value="1"/>
</dbReference>
<feature type="compositionally biased region" description="Basic and acidic residues" evidence="1">
    <location>
        <begin position="477"/>
        <end position="487"/>
    </location>
</feature>
<keyword evidence="3" id="KW-1185">Reference proteome</keyword>